<dbReference type="AlphaFoldDB" id="A0A090L3D6"/>
<evidence type="ECO:0000313" key="4">
    <source>
        <dbReference type="WormBase" id="SRAE_1000090200"/>
    </source>
</evidence>
<evidence type="ECO:0000313" key="3">
    <source>
        <dbReference type="WBParaSite" id="SRAE_1000090200.1"/>
    </source>
</evidence>
<gene>
    <name evidence="1 3 4" type="ORF">SRAE_1000090200</name>
</gene>
<dbReference type="Proteomes" id="UP000035682">
    <property type="component" value="Unplaced"/>
</dbReference>
<evidence type="ECO:0000313" key="2">
    <source>
        <dbReference type="Proteomes" id="UP000035682"/>
    </source>
</evidence>
<protein>
    <submittedName>
        <fullName evidence="1 3">Uncharacterized protein</fullName>
    </submittedName>
</protein>
<dbReference type="WormBase" id="SRAE_1000090200">
    <property type="protein sequence ID" value="SRP01771"/>
    <property type="gene ID" value="WBGene00257502"/>
</dbReference>
<reference evidence="1 2" key="1">
    <citation type="submission" date="2014-09" db="EMBL/GenBank/DDBJ databases">
        <authorList>
            <person name="Martin A.A."/>
        </authorList>
    </citation>
    <scope>NUCLEOTIDE SEQUENCE</scope>
    <source>
        <strain evidence="2">ED321</strain>
        <strain evidence="1">ED321 Heterogonic</strain>
    </source>
</reference>
<dbReference type="WBParaSite" id="SRAE_1000090200.1">
    <property type="protein sequence ID" value="SRAE_1000090200.1"/>
    <property type="gene ID" value="WBGene00257502"/>
</dbReference>
<name>A0A090L3D6_STRRB</name>
<accession>A0A090L3D6</accession>
<proteinExistence type="predicted"/>
<reference evidence="3" key="2">
    <citation type="submission" date="2020-12" db="UniProtKB">
        <authorList>
            <consortium name="WormBaseParasite"/>
        </authorList>
    </citation>
    <scope>IDENTIFICATION</scope>
</reference>
<evidence type="ECO:0000313" key="1">
    <source>
        <dbReference type="EMBL" id="CEF62632.1"/>
    </source>
</evidence>
<dbReference type="CTD" id="36374997"/>
<sequence length="145" mass="17511">MSYKLIKKKNFYQVWLKVDFRNYIPVFIAEIIPGKGISRNEIGSVPEDILTVAVDKKFLYGQIEYPNLSKFDRQWVRVLRTEAWHYYNNEFYKRRLYEALVEEKKKKLGPRILNANLFGPNFTTDPSKRFIDTERIYHPKWELNN</sequence>
<organism evidence="1">
    <name type="scientific">Strongyloides ratti</name>
    <name type="common">Parasitic roundworm</name>
    <dbReference type="NCBI Taxonomy" id="34506"/>
    <lineage>
        <taxon>Eukaryota</taxon>
        <taxon>Metazoa</taxon>
        <taxon>Ecdysozoa</taxon>
        <taxon>Nematoda</taxon>
        <taxon>Chromadorea</taxon>
        <taxon>Rhabditida</taxon>
        <taxon>Tylenchina</taxon>
        <taxon>Panagrolaimomorpha</taxon>
        <taxon>Strongyloidoidea</taxon>
        <taxon>Strongyloididae</taxon>
        <taxon>Strongyloides</taxon>
    </lineage>
</organism>
<dbReference type="EMBL" id="LN609528">
    <property type="protein sequence ID" value="CEF62632.1"/>
    <property type="molecule type" value="Genomic_DNA"/>
</dbReference>
<dbReference type="RefSeq" id="XP_024501834.1">
    <property type="nucleotide sequence ID" value="XM_024647791.1"/>
</dbReference>
<keyword evidence="2" id="KW-1185">Reference proteome</keyword>
<dbReference type="GeneID" id="36374997"/>